<protein>
    <submittedName>
        <fullName evidence="1">Uncharacterized protein</fullName>
    </submittedName>
</protein>
<proteinExistence type="predicted"/>
<reference evidence="1 2" key="1">
    <citation type="submission" date="2024-02" db="EMBL/GenBank/DDBJ databases">
        <authorList>
            <person name="Chen Y."/>
            <person name="Shah S."/>
            <person name="Dougan E. K."/>
            <person name="Thang M."/>
            <person name="Chan C."/>
        </authorList>
    </citation>
    <scope>NUCLEOTIDE SEQUENCE [LARGE SCALE GENOMIC DNA]</scope>
</reference>
<keyword evidence="2" id="KW-1185">Reference proteome</keyword>
<evidence type="ECO:0000313" key="2">
    <source>
        <dbReference type="Proteomes" id="UP001642464"/>
    </source>
</evidence>
<dbReference type="Proteomes" id="UP001642464">
    <property type="component" value="Unassembled WGS sequence"/>
</dbReference>
<name>A0ABP0IP30_9DINO</name>
<accession>A0ABP0IP30</accession>
<evidence type="ECO:0000313" key="1">
    <source>
        <dbReference type="EMBL" id="CAK9004326.1"/>
    </source>
</evidence>
<comment type="caution">
    <text evidence="1">The sequence shown here is derived from an EMBL/GenBank/DDBJ whole genome shotgun (WGS) entry which is preliminary data.</text>
</comment>
<sequence length="86" mass="9881">MEQYPLERKQLSSYGDVDGPEILVQMCLTQLFPFRTAKFYFGEVDRETTNFILISDEKIEFSRRGRVENGHWDVSAASILCASSVL</sequence>
<dbReference type="EMBL" id="CAXAMM010004636">
    <property type="protein sequence ID" value="CAK9004326.1"/>
    <property type="molecule type" value="Genomic_DNA"/>
</dbReference>
<organism evidence="1 2">
    <name type="scientific">Durusdinium trenchii</name>
    <dbReference type="NCBI Taxonomy" id="1381693"/>
    <lineage>
        <taxon>Eukaryota</taxon>
        <taxon>Sar</taxon>
        <taxon>Alveolata</taxon>
        <taxon>Dinophyceae</taxon>
        <taxon>Suessiales</taxon>
        <taxon>Symbiodiniaceae</taxon>
        <taxon>Durusdinium</taxon>
    </lineage>
</organism>
<gene>
    <name evidence="1" type="ORF">SCF082_LOCUS8127</name>
</gene>